<dbReference type="Proteomes" id="UP000075304">
    <property type="component" value="Unassembled WGS sequence"/>
</dbReference>
<dbReference type="SUPFAM" id="SSF52540">
    <property type="entry name" value="P-loop containing nucleoside triphosphate hydrolases"/>
    <property type="match status" value="2"/>
</dbReference>
<name>A0A150JYI9_HEYCO</name>
<dbReference type="GO" id="GO:0016887">
    <property type="term" value="F:ATP hydrolysis activity"/>
    <property type="evidence" value="ECO:0007669"/>
    <property type="project" value="InterPro"/>
</dbReference>
<dbReference type="InterPro" id="IPR003439">
    <property type="entry name" value="ABC_transporter-like_ATP-bd"/>
</dbReference>
<dbReference type="CDD" id="cd03216">
    <property type="entry name" value="ABC_Carb_Monos_I"/>
    <property type="match status" value="1"/>
</dbReference>
<evidence type="ECO:0000256" key="7">
    <source>
        <dbReference type="ARBA" id="ARBA00022967"/>
    </source>
</evidence>
<dbReference type="Gene3D" id="3.40.50.300">
    <property type="entry name" value="P-loop containing nucleotide triphosphate hydrolases"/>
    <property type="match status" value="2"/>
</dbReference>
<dbReference type="Pfam" id="PF00005">
    <property type="entry name" value="ABC_tran"/>
    <property type="match status" value="2"/>
</dbReference>
<reference evidence="10 11" key="1">
    <citation type="submission" date="2016-01" db="EMBL/GenBank/DDBJ databases">
        <title>Genome Sequences of Twelve Sporeforming Bacillus Species Isolated from Foods.</title>
        <authorList>
            <person name="Berendsen E.M."/>
            <person name="Wells-Bennik M.H."/>
            <person name="Krawcyk A.O."/>
            <person name="De Jong A."/>
            <person name="Holsappel S."/>
            <person name="Eijlander R.T."/>
            <person name="Kuipers O.P."/>
        </authorList>
    </citation>
    <scope>NUCLEOTIDE SEQUENCE [LARGE SCALE GENOMIC DNA]</scope>
    <source>
        <strain evidence="10 11">B4099</strain>
    </source>
</reference>
<dbReference type="GO" id="GO:0005524">
    <property type="term" value="F:ATP binding"/>
    <property type="evidence" value="ECO:0007669"/>
    <property type="project" value="UniProtKB-KW"/>
</dbReference>
<keyword evidence="7" id="KW-1278">Translocase</keyword>
<dbReference type="PATRIC" id="fig|1398.25.peg.1055"/>
<comment type="caution">
    <text evidence="10">The sequence shown here is derived from an EMBL/GenBank/DDBJ whole genome shotgun (WGS) entry which is preliminary data.</text>
</comment>
<evidence type="ECO:0000256" key="6">
    <source>
        <dbReference type="ARBA" id="ARBA00022840"/>
    </source>
</evidence>
<evidence type="ECO:0000256" key="8">
    <source>
        <dbReference type="ARBA" id="ARBA00023136"/>
    </source>
</evidence>
<dbReference type="InterPro" id="IPR003593">
    <property type="entry name" value="AAA+_ATPase"/>
</dbReference>
<dbReference type="AlphaFoldDB" id="A0A150JYI9"/>
<feature type="domain" description="ABC transporter" evidence="9">
    <location>
        <begin position="207"/>
        <end position="450"/>
    </location>
</feature>
<keyword evidence="5" id="KW-0547">Nucleotide-binding</keyword>
<keyword evidence="4" id="KW-0677">Repeat</keyword>
<evidence type="ECO:0000256" key="1">
    <source>
        <dbReference type="ARBA" id="ARBA00022448"/>
    </source>
</evidence>
<dbReference type="EMBL" id="LQYI01000130">
    <property type="protein sequence ID" value="KYC62181.1"/>
    <property type="molecule type" value="Genomic_DNA"/>
</dbReference>
<dbReference type="PROSITE" id="PS00211">
    <property type="entry name" value="ABC_TRANSPORTER_1"/>
    <property type="match status" value="2"/>
</dbReference>
<gene>
    <name evidence="10" type="ORF">B4099_1908</name>
</gene>
<dbReference type="PANTHER" id="PTHR43790:SF3">
    <property type="entry name" value="D-ALLOSE IMPORT ATP-BINDING PROTEIN ALSA-RELATED"/>
    <property type="match status" value="1"/>
</dbReference>
<sequence>MEGSSPGLHQKDKGKIIMNGKETFFQNPKEAEQDGIAFIHQELNIWPEMTVLENLYIGREITRPFGVLKTKEMKALAKGVFDRLNIALPFDRLAGACSVGEQQMIEIAKALLTDAEVMIMDEPTAALTDREIQSLFSVIESLKKNHVSIVYISHRMDEIFQISDRITVMRDGKTVDTKRTKDTGYQEVVRKMVGRDLEEQFPQRTARQGNTILEVRHFSSRQKFKDINFSVRSGEILGVAGLMGAGRTEIMRALFGIDPCDAGEIFIEGKKVGIKNPSDAVQKGIAFITENRKDEGLILDFTIRDNIALSNLESFAPNGVIKAADEKSFVDMMVQRLKIKTASSETVAGDLSGGNQQKVVLAKWVGTAPKVLILDEPTRGIDVGAKREIYYLMNELTERGMAIIMISSELPEILGMSDRVLVIHEGEIAGELDKAEATQENIMFLATGGKKHGTSN</sequence>
<evidence type="ECO:0000256" key="2">
    <source>
        <dbReference type="ARBA" id="ARBA00022475"/>
    </source>
</evidence>
<keyword evidence="1" id="KW-0813">Transport</keyword>
<dbReference type="InterPro" id="IPR050107">
    <property type="entry name" value="ABC_carbohydrate_import_ATPase"/>
</dbReference>
<organism evidence="10 11">
    <name type="scientific">Heyndrickxia coagulans</name>
    <name type="common">Weizmannia coagulans</name>
    <dbReference type="NCBI Taxonomy" id="1398"/>
    <lineage>
        <taxon>Bacteria</taxon>
        <taxon>Bacillati</taxon>
        <taxon>Bacillota</taxon>
        <taxon>Bacilli</taxon>
        <taxon>Bacillales</taxon>
        <taxon>Bacillaceae</taxon>
        <taxon>Heyndrickxia</taxon>
    </lineage>
</organism>
<proteinExistence type="predicted"/>
<dbReference type="FunFam" id="3.40.50.300:FF:000126">
    <property type="entry name" value="Galactose/methyl galactoside import ATP-binding protein MglA"/>
    <property type="match status" value="1"/>
</dbReference>
<dbReference type="CDD" id="cd03215">
    <property type="entry name" value="ABC_Carb_Monos_II"/>
    <property type="match status" value="1"/>
</dbReference>
<accession>A0A150JYI9</accession>
<evidence type="ECO:0000313" key="11">
    <source>
        <dbReference type="Proteomes" id="UP000075304"/>
    </source>
</evidence>
<evidence type="ECO:0000313" key="10">
    <source>
        <dbReference type="EMBL" id="KYC62181.1"/>
    </source>
</evidence>
<evidence type="ECO:0000256" key="5">
    <source>
        <dbReference type="ARBA" id="ARBA00022741"/>
    </source>
</evidence>
<keyword evidence="6" id="KW-0067">ATP-binding</keyword>
<keyword evidence="2" id="KW-1003">Cell membrane</keyword>
<evidence type="ECO:0000259" key="9">
    <source>
        <dbReference type="PROSITE" id="PS50893"/>
    </source>
</evidence>
<dbReference type="InterPro" id="IPR017871">
    <property type="entry name" value="ABC_transporter-like_CS"/>
</dbReference>
<dbReference type="InterPro" id="IPR027417">
    <property type="entry name" value="P-loop_NTPase"/>
</dbReference>
<keyword evidence="8" id="KW-0472">Membrane</keyword>
<dbReference type="PANTHER" id="PTHR43790">
    <property type="entry name" value="CARBOHYDRATE TRANSPORT ATP-BINDING PROTEIN MG119-RELATED"/>
    <property type="match status" value="1"/>
</dbReference>
<dbReference type="PROSITE" id="PS50893">
    <property type="entry name" value="ABC_TRANSPORTER_2"/>
    <property type="match status" value="2"/>
</dbReference>
<dbReference type="SMART" id="SM00382">
    <property type="entry name" value="AAA"/>
    <property type="match status" value="1"/>
</dbReference>
<keyword evidence="3" id="KW-0762">Sugar transport</keyword>
<evidence type="ECO:0000256" key="3">
    <source>
        <dbReference type="ARBA" id="ARBA00022597"/>
    </source>
</evidence>
<feature type="domain" description="ABC transporter" evidence="9">
    <location>
        <begin position="1"/>
        <end position="196"/>
    </location>
</feature>
<protein>
    <recommendedName>
        <fullName evidence="9">ABC transporter domain-containing protein</fullName>
    </recommendedName>
</protein>
<evidence type="ECO:0000256" key="4">
    <source>
        <dbReference type="ARBA" id="ARBA00022737"/>
    </source>
</evidence>